<comment type="cofactor">
    <cofactor evidence="7">
        <name>(6R)-5,10-methylene-5,6,7,8-tetrahydrofolate</name>
        <dbReference type="ChEBI" id="CHEBI:15636"/>
    </cofactor>
    <text evidence="7">Binds 1 5,10-methenyltetrahydrofolate (MTHF) per subunit.</text>
</comment>
<evidence type="ECO:0000256" key="3">
    <source>
        <dbReference type="ARBA" id="ARBA00022630"/>
    </source>
</evidence>
<dbReference type="Gene3D" id="1.25.40.80">
    <property type="match status" value="1"/>
</dbReference>
<keyword evidence="5 7" id="KW-0157">Chromophore</keyword>
<dbReference type="PRINTS" id="PR00147">
    <property type="entry name" value="DNAPHOTLYASE"/>
</dbReference>
<dbReference type="InterPro" id="IPR036155">
    <property type="entry name" value="Crypto/Photolyase_N_sf"/>
</dbReference>
<dbReference type="GO" id="GO:0000719">
    <property type="term" value="P:photoreactive repair"/>
    <property type="evidence" value="ECO:0007669"/>
    <property type="project" value="TreeGrafter"/>
</dbReference>
<dbReference type="EMBL" id="AAQH01000019">
    <property type="protein sequence ID" value="EAT11361.1"/>
    <property type="molecule type" value="Genomic_DNA"/>
</dbReference>
<dbReference type="GO" id="GO:0003677">
    <property type="term" value="F:DNA binding"/>
    <property type="evidence" value="ECO:0007669"/>
    <property type="project" value="TreeGrafter"/>
</dbReference>
<dbReference type="PROSITE" id="PS51645">
    <property type="entry name" value="PHR_CRY_ALPHA_BETA"/>
    <property type="match status" value="1"/>
</dbReference>
<keyword evidence="9" id="KW-0456">Lyase</keyword>
<evidence type="ECO:0000256" key="7">
    <source>
        <dbReference type="RuleBase" id="RU367151"/>
    </source>
</evidence>
<name>Q1MZA5_9GAMM</name>
<proteinExistence type="inferred from homology"/>
<feature type="binding site" evidence="6">
    <location>
        <position position="223"/>
    </location>
    <ligand>
        <name>FAD</name>
        <dbReference type="ChEBI" id="CHEBI:57692"/>
    </ligand>
</feature>
<dbReference type="GO" id="GO:0071949">
    <property type="term" value="F:FAD binding"/>
    <property type="evidence" value="ECO:0007669"/>
    <property type="project" value="TreeGrafter"/>
</dbReference>
<accession>Q1MZA5</accession>
<evidence type="ECO:0000313" key="10">
    <source>
        <dbReference type="Proteomes" id="UP000004263"/>
    </source>
</evidence>
<comment type="cofactor">
    <cofactor evidence="6 7">
        <name>FAD</name>
        <dbReference type="ChEBI" id="CHEBI:57692"/>
    </cofactor>
    <text evidence="6 7">Binds 1 FAD per subunit.</text>
</comment>
<sequence length="440" mass="51116">MKLYQRSLFVFSKDLRLHDHPGLKQANDLSERLACVYFLSPYEFEPKSFSVCPMGKQRYEFLRQGLCDLRNSLNDIDHELHVFQEKVAPGLERIIEQNKIEAVFASRCAGTYENQVWVSLQKRQPNLKIHLVDSHTLFNIDQPDLSKSFYNSFSQFRRQAEKWPQPLPMATILSLPAAMPVATDSARINLDDNRSSALCITGGEQKGLEHLYDYFNGSYALQYKATRNALDGWENSSKFSYWLAQGSLSVRLILQELRQFESLHSNNESTEHLYMELLWREFFQWYSHFYGKQLFYFSGIQKKRPLTTFYPQAFRMWLEGHTEWPLVNACMNQLRTTGYMSNRGRQIVASCLLNELKVDWRAGAQAFEHYLLDYDVAANWGNWQYIAGVGADPRGGRHFNIEKQTQLYDPDNLFIDKWSGNSTASIHTVDAADWPVGSQK</sequence>
<dbReference type="SUPFAM" id="SSF52425">
    <property type="entry name" value="Cryptochrome/photolyase, N-terminal domain"/>
    <property type="match status" value="1"/>
</dbReference>
<dbReference type="Gene3D" id="1.10.579.10">
    <property type="entry name" value="DNA Cyclobutane Dipyrimidine Photolyase, subunit A, domain 3"/>
    <property type="match status" value="1"/>
</dbReference>
<dbReference type="InterPro" id="IPR014729">
    <property type="entry name" value="Rossmann-like_a/b/a_fold"/>
</dbReference>
<dbReference type="RefSeq" id="WP_007018618.1">
    <property type="nucleotide sequence ID" value="NZ_CH724117.1"/>
</dbReference>
<dbReference type="Proteomes" id="UP000004263">
    <property type="component" value="Unassembled WGS sequence"/>
</dbReference>
<evidence type="ECO:0000256" key="2">
    <source>
        <dbReference type="ARBA" id="ARBA00017881"/>
    </source>
</evidence>
<dbReference type="AlphaFoldDB" id="Q1MZA5"/>
<evidence type="ECO:0000256" key="6">
    <source>
        <dbReference type="PIRSR" id="PIRSR602081-1"/>
    </source>
</evidence>
<dbReference type="GO" id="GO:0003913">
    <property type="term" value="F:DNA photolyase activity"/>
    <property type="evidence" value="ECO:0007669"/>
    <property type="project" value="InterPro"/>
</dbReference>
<feature type="domain" description="Photolyase/cryptochrome alpha/beta" evidence="8">
    <location>
        <begin position="5"/>
        <end position="137"/>
    </location>
</feature>
<evidence type="ECO:0000256" key="4">
    <source>
        <dbReference type="ARBA" id="ARBA00022827"/>
    </source>
</evidence>
<keyword evidence="3 6" id="KW-0285">Flavoprotein</keyword>
<keyword evidence="4 6" id="KW-0274">FAD</keyword>
<dbReference type="PANTHER" id="PTHR11455:SF22">
    <property type="entry name" value="CRYPTOCHROME DASH"/>
    <property type="match status" value="1"/>
</dbReference>
<dbReference type="Gene3D" id="3.40.50.620">
    <property type="entry name" value="HUPs"/>
    <property type="match status" value="1"/>
</dbReference>
<protein>
    <recommendedName>
        <fullName evidence="2 7">Cryptochrome DASH</fullName>
    </recommendedName>
</protein>
<dbReference type="InterPro" id="IPR036134">
    <property type="entry name" value="Crypto/Photolyase_FAD-like_sf"/>
</dbReference>
<evidence type="ECO:0000313" key="9">
    <source>
        <dbReference type="EMBL" id="EAT11361.1"/>
    </source>
</evidence>
<comment type="caution">
    <text evidence="9">The sequence shown here is derived from an EMBL/GenBank/DDBJ whole genome shotgun (WGS) entry which is preliminary data.</text>
</comment>
<dbReference type="PANTHER" id="PTHR11455">
    <property type="entry name" value="CRYPTOCHROME"/>
    <property type="match status" value="1"/>
</dbReference>
<dbReference type="SUPFAM" id="SSF48173">
    <property type="entry name" value="Cryptochrome/photolyase FAD-binding domain"/>
    <property type="match status" value="1"/>
</dbReference>
<dbReference type="Pfam" id="PF03441">
    <property type="entry name" value="FAD_binding_7"/>
    <property type="match status" value="1"/>
</dbReference>
<keyword evidence="10" id="KW-1185">Reference proteome</keyword>
<comment type="similarity">
    <text evidence="1 7">Belongs to the DNA photolyase class-1 family.</text>
</comment>
<dbReference type="OrthoDB" id="9772484at2"/>
<evidence type="ECO:0000259" key="8">
    <source>
        <dbReference type="PROSITE" id="PS51645"/>
    </source>
</evidence>
<dbReference type="HOGENOM" id="CLU_010348_6_2_6"/>
<dbReference type="Pfam" id="PF00875">
    <property type="entry name" value="DNA_photolyase"/>
    <property type="match status" value="1"/>
</dbReference>
<organism evidence="9 10">
    <name type="scientific">Bermanella marisrubri</name>
    <dbReference type="NCBI Taxonomy" id="207949"/>
    <lineage>
        <taxon>Bacteria</taxon>
        <taxon>Pseudomonadati</taxon>
        <taxon>Pseudomonadota</taxon>
        <taxon>Gammaproteobacteria</taxon>
        <taxon>Oceanospirillales</taxon>
        <taxon>Oceanospirillaceae</taxon>
        <taxon>Bermanella</taxon>
    </lineage>
</organism>
<dbReference type="STRING" id="207949.RED65_13077"/>
<gene>
    <name evidence="9" type="ORF">RED65_13077</name>
</gene>
<evidence type="ECO:0000256" key="5">
    <source>
        <dbReference type="ARBA" id="ARBA00022991"/>
    </source>
</evidence>
<dbReference type="InterPro" id="IPR005101">
    <property type="entry name" value="Cryptochr/Photolyase_FAD-bd"/>
</dbReference>
<feature type="binding site" evidence="6">
    <location>
        <begin position="373"/>
        <end position="375"/>
    </location>
    <ligand>
        <name>FAD</name>
        <dbReference type="ChEBI" id="CHEBI:57692"/>
    </ligand>
</feature>
<dbReference type="InterPro" id="IPR014133">
    <property type="entry name" value="Cry_DASH"/>
</dbReference>
<dbReference type="NCBIfam" id="TIGR02765">
    <property type="entry name" value="crypto_DASH"/>
    <property type="match status" value="1"/>
</dbReference>
<feature type="binding site" evidence="6">
    <location>
        <begin position="236"/>
        <end position="240"/>
    </location>
    <ligand>
        <name>FAD</name>
        <dbReference type="ChEBI" id="CHEBI:57692"/>
    </ligand>
</feature>
<dbReference type="InterPro" id="IPR006050">
    <property type="entry name" value="DNA_photolyase_N"/>
</dbReference>
<comment type="function">
    <text evidence="7">May have a photoreceptor function.</text>
</comment>
<reference evidence="9 10" key="1">
    <citation type="submission" date="2006-03" db="EMBL/GenBank/DDBJ databases">
        <authorList>
            <person name="Pinhassi J."/>
            <person name="Pedros-Alio C."/>
            <person name="Ferriera S."/>
            <person name="Johnson J."/>
            <person name="Kravitz S."/>
            <person name="Halpern A."/>
            <person name="Remington K."/>
            <person name="Beeson K."/>
            <person name="Tran B."/>
            <person name="Rogers Y.-H."/>
            <person name="Friedman R."/>
            <person name="Venter J.C."/>
        </authorList>
    </citation>
    <scope>NUCLEOTIDE SEQUENCE [LARGE SCALE GENOMIC DNA]</scope>
    <source>
        <strain evidence="9 10">RED65</strain>
    </source>
</reference>
<dbReference type="InterPro" id="IPR002081">
    <property type="entry name" value="Cryptochrome/DNA_photolyase_1"/>
</dbReference>
<evidence type="ECO:0000256" key="1">
    <source>
        <dbReference type="ARBA" id="ARBA00005862"/>
    </source>
</evidence>